<evidence type="ECO:0000256" key="1">
    <source>
        <dbReference type="SAM" id="MobiDB-lite"/>
    </source>
</evidence>
<gene>
    <name evidence="2" type="ORF">ROLI_015210</name>
</gene>
<evidence type="ECO:0000313" key="3">
    <source>
        <dbReference type="Proteomes" id="UP001318682"/>
    </source>
</evidence>
<keyword evidence="3" id="KW-1185">Reference proteome</keyword>
<dbReference type="Proteomes" id="UP001318682">
    <property type="component" value="Chromosome"/>
</dbReference>
<evidence type="ECO:0000313" key="2">
    <source>
        <dbReference type="EMBL" id="WVX48441.1"/>
    </source>
</evidence>
<dbReference type="EMBL" id="CP143423">
    <property type="protein sequence ID" value="WVX48441.1"/>
    <property type="molecule type" value="Genomic_DNA"/>
</dbReference>
<proteinExistence type="predicted"/>
<dbReference type="RefSeq" id="WP_187429816.1">
    <property type="nucleotide sequence ID" value="NZ_CP143423.1"/>
</dbReference>
<feature type="compositionally biased region" description="Basic and acidic residues" evidence="1">
    <location>
        <begin position="36"/>
        <end position="57"/>
    </location>
</feature>
<reference evidence="2 3" key="1">
    <citation type="submission" date="2015-07" db="EMBL/GenBank/DDBJ databases">
        <authorList>
            <person name="Voget S."/>
            <person name="Dogs M."/>
            <person name="Brinkhoff T.H."/>
            <person name="Daniel R."/>
        </authorList>
    </citation>
    <scope>NUCLEOTIDE SEQUENCE [LARGE SCALE GENOMIC DNA]</scope>
    <source>
        <strain evidence="2 3">B14</strain>
    </source>
</reference>
<accession>A0ABZ2BRG5</accession>
<sequence>MSHRHHPLRQQRAELAAGAFNPAMIGRAASSSPSAEDNKAERTMDALRKAESLGRKT</sequence>
<organism evidence="2 3">
    <name type="scientific">Roseobacter fucihabitans</name>
    <dbReference type="NCBI Taxonomy" id="1537242"/>
    <lineage>
        <taxon>Bacteria</taxon>
        <taxon>Pseudomonadati</taxon>
        <taxon>Pseudomonadota</taxon>
        <taxon>Alphaproteobacteria</taxon>
        <taxon>Rhodobacterales</taxon>
        <taxon>Roseobacteraceae</taxon>
        <taxon>Roseobacter</taxon>
    </lineage>
</organism>
<name>A0ABZ2BRG5_9RHOB</name>
<feature type="region of interest" description="Disordered" evidence="1">
    <location>
        <begin position="24"/>
        <end position="57"/>
    </location>
</feature>
<protein>
    <submittedName>
        <fullName evidence="2">Uncharacterized protein</fullName>
    </submittedName>
</protein>
<reference evidence="3" key="2">
    <citation type="submission" date="2024-01" db="EMBL/GenBank/DDBJ databases">
        <title>Roseobacter fucihabitans sp. nov., isolated from the brown alga Fucus spiralis.</title>
        <authorList>
            <person name="Hahnke S."/>
            <person name="Berger M."/>
            <person name="Schlingloff A."/>
            <person name="Athale I."/>
            <person name="Neumann-Schaal M."/>
            <person name="Adenaya A."/>
            <person name="Poehlein A."/>
            <person name="Daniel R."/>
            <person name="Pertersen J."/>
            <person name="Brinkhoff T."/>
        </authorList>
    </citation>
    <scope>NUCLEOTIDE SEQUENCE [LARGE SCALE GENOMIC DNA]</scope>
    <source>
        <strain evidence="3">B14</strain>
    </source>
</reference>